<organism evidence="1 2">
    <name type="scientific">Protea cynaroides</name>
    <dbReference type="NCBI Taxonomy" id="273540"/>
    <lineage>
        <taxon>Eukaryota</taxon>
        <taxon>Viridiplantae</taxon>
        <taxon>Streptophyta</taxon>
        <taxon>Embryophyta</taxon>
        <taxon>Tracheophyta</taxon>
        <taxon>Spermatophyta</taxon>
        <taxon>Magnoliopsida</taxon>
        <taxon>Proteales</taxon>
        <taxon>Proteaceae</taxon>
        <taxon>Protea</taxon>
    </lineage>
</organism>
<name>A0A9Q0KUF8_9MAGN</name>
<dbReference type="AlphaFoldDB" id="A0A9Q0KUF8"/>
<dbReference type="Proteomes" id="UP001141806">
    <property type="component" value="Unassembled WGS sequence"/>
</dbReference>
<dbReference type="EMBL" id="JAMYWD010000003">
    <property type="protein sequence ID" value="KAJ4976804.1"/>
    <property type="molecule type" value="Genomic_DNA"/>
</dbReference>
<protein>
    <submittedName>
        <fullName evidence="1">Uncharacterized protein</fullName>
    </submittedName>
</protein>
<evidence type="ECO:0000313" key="2">
    <source>
        <dbReference type="Proteomes" id="UP001141806"/>
    </source>
</evidence>
<proteinExistence type="predicted"/>
<accession>A0A9Q0KUF8</accession>
<keyword evidence="2" id="KW-1185">Reference proteome</keyword>
<sequence length="127" mass="14048">MTSLRVCSQIAYVPHYPYQIIKMGEMFFEQEISFIKDLLPFARERRGEKREKTTRSSAEGKKEKTTLLIVAVAGQSPCPRWWQARSSPRQSFAPALVGGQLALAFATAPVPAGSSCASYQSCRSSDA</sequence>
<reference evidence="1" key="1">
    <citation type="journal article" date="2023" name="Plant J.">
        <title>The genome of the king protea, Protea cynaroides.</title>
        <authorList>
            <person name="Chang J."/>
            <person name="Duong T.A."/>
            <person name="Schoeman C."/>
            <person name="Ma X."/>
            <person name="Roodt D."/>
            <person name="Barker N."/>
            <person name="Li Z."/>
            <person name="Van de Peer Y."/>
            <person name="Mizrachi E."/>
        </authorList>
    </citation>
    <scope>NUCLEOTIDE SEQUENCE</scope>
    <source>
        <tissue evidence="1">Young leaves</tissue>
    </source>
</reference>
<evidence type="ECO:0000313" key="1">
    <source>
        <dbReference type="EMBL" id="KAJ4976804.1"/>
    </source>
</evidence>
<gene>
    <name evidence="1" type="ORF">NE237_001910</name>
</gene>
<comment type="caution">
    <text evidence="1">The sequence shown here is derived from an EMBL/GenBank/DDBJ whole genome shotgun (WGS) entry which is preliminary data.</text>
</comment>